<dbReference type="SUPFAM" id="SSF47823">
    <property type="entry name" value="lambda integrase-like, N-terminal domain"/>
    <property type="match status" value="1"/>
</dbReference>
<evidence type="ECO:0000313" key="1">
    <source>
        <dbReference type="EMBL" id="CAB3984851.1"/>
    </source>
</evidence>
<name>A0A6S7GIN4_PARCT</name>
<dbReference type="InterPro" id="IPR011010">
    <property type="entry name" value="DNA_brk_join_enz"/>
</dbReference>
<evidence type="ECO:0000313" key="2">
    <source>
        <dbReference type="Proteomes" id="UP001152795"/>
    </source>
</evidence>
<dbReference type="InterPro" id="IPR052925">
    <property type="entry name" value="Phage_Integrase-like_Recomb"/>
</dbReference>
<reference evidence="1" key="1">
    <citation type="submission" date="2020-04" db="EMBL/GenBank/DDBJ databases">
        <authorList>
            <person name="Alioto T."/>
            <person name="Alioto T."/>
            <person name="Gomez Garrido J."/>
        </authorList>
    </citation>
    <scope>NUCLEOTIDE SEQUENCE</scope>
    <source>
        <strain evidence="1">A484AB</strain>
    </source>
</reference>
<dbReference type="InterPro" id="IPR010998">
    <property type="entry name" value="Integrase_recombinase_N"/>
</dbReference>
<dbReference type="InterPro" id="IPR013762">
    <property type="entry name" value="Integrase-like_cat_sf"/>
</dbReference>
<dbReference type="GO" id="GO:0006310">
    <property type="term" value="P:DNA recombination"/>
    <property type="evidence" value="ECO:0007669"/>
    <property type="project" value="InterPro"/>
</dbReference>
<protein>
    <submittedName>
        <fullName evidence="1">Retrovirus-related Pol poly from transposon 412</fullName>
    </submittedName>
</protein>
<dbReference type="Gene3D" id="1.10.443.10">
    <property type="entry name" value="Intergrase catalytic core"/>
    <property type="match status" value="1"/>
</dbReference>
<proteinExistence type="predicted"/>
<dbReference type="GO" id="GO:0003677">
    <property type="term" value="F:DNA binding"/>
    <property type="evidence" value="ECO:0007669"/>
    <property type="project" value="InterPro"/>
</dbReference>
<dbReference type="InterPro" id="IPR043128">
    <property type="entry name" value="Rev_trsase/Diguanyl_cyclase"/>
</dbReference>
<keyword evidence="2" id="KW-1185">Reference proteome</keyword>
<comment type="caution">
    <text evidence="1">The sequence shown here is derived from an EMBL/GenBank/DDBJ whole genome shotgun (WGS) entry which is preliminary data.</text>
</comment>
<dbReference type="SUPFAM" id="SSF56349">
    <property type="entry name" value="DNA breaking-rejoining enzymes"/>
    <property type="match status" value="1"/>
</dbReference>
<gene>
    <name evidence="1" type="ORF">PACLA_8A049618</name>
</gene>
<organism evidence="1 2">
    <name type="scientific">Paramuricea clavata</name>
    <name type="common">Red gorgonian</name>
    <name type="synonym">Violescent sea-whip</name>
    <dbReference type="NCBI Taxonomy" id="317549"/>
    <lineage>
        <taxon>Eukaryota</taxon>
        <taxon>Metazoa</taxon>
        <taxon>Cnidaria</taxon>
        <taxon>Anthozoa</taxon>
        <taxon>Octocorallia</taxon>
        <taxon>Malacalcyonacea</taxon>
        <taxon>Plexauridae</taxon>
        <taxon>Paramuricea</taxon>
    </lineage>
</organism>
<dbReference type="InterPro" id="IPR043502">
    <property type="entry name" value="DNA/RNA_pol_sf"/>
</dbReference>
<dbReference type="EMBL" id="CACRXK020000793">
    <property type="protein sequence ID" value="CAB3984851.1"/>
    <property type="molecule type" value="Genomic_DNA"/>
</dbReference>
<accession>A0A6S7GIN4</accession>
<dbReference type="AlphaFoldDB" id="A0A6S7GIN4"/>
<dbReference type="PANTHER" id="PTHR34605">
    <property type="entry name" value="PHAGE_INTEGRASE DOMAIN-CONTAINING PROTEIN"/>
    <property type="match status" value="1"/>
</dbReference>
<dbReference type="GO" id="GO:0015074">
    <property type="term" value="P:DNA integration"/>
    <property type="evidence" value="ECO:0007669"/>
    <property type="project" value="InterPro"/>
</dbReference>
<dbReference type="OrthoDB" id="5980870at2759"/>
<sequence length="530" mass="59595">MEPPAQTGLPSQACQTSLSSMLLTFRTLGVPIAEHKTEGPSLIIEFLGIIIDSQKMEARLPSDKLNRLFVDLNSWHTKKSATLQELQSLIGTLNFACKVIAPGRAFLQRIINLTRGVSKPHHHIRLTNGFREDVKMWQLFLKDWNGTSLFLNSFWENSTNLSLYTDASGTLGFGGIFRNQWFQANQISAASTACRPSTSTSTRGTFSSLDADLRRYQLASLAKGTIKTYSSGEKQFTNFYYQFHLHKYVPLLPTTENILIYFAVFLAKTVNPDTIKVYLAAVRHMHLVNGYDLQITKFQRLHYILRGIKRVKGVSTRTRLPITLDHLKLFHRILHSRTSPTHDETMIWAAISIAFFGFLRIGEMTCSGPYNSSTNLCRSDVSFHNKKRGDNEVFLQLRIKASKTDPFRASATITIGSNSGMYCPVTALQTYLSRAPTDYAGPLFCYSNGVPLSRSQFTKELRTLLAQGGHHPAHYAGHSFRIGAATTAASQGLPHWLIQTLGRWSSDCYLRYIRTPINVLTDVSKRLIAE</sequence>
<dbReference type="PANTHER" id="PTHR34605:SF3">
    <property type="entry name" value="P CELL-TYPE AGGLUTINATION PROTEIN MAP4-LIKE-RELATED"/>
    <property type="match status" value="1"/>
</dbReference>
<dbReference type="Gene3D" id="3.30.70.270">
    <property type="match status" value="1"/>
</dbReference>
<dbReference type="Gene3D" id="1.10.150.130">
    <property type="match status" value="1"/>
</dbReference>
<dbReference type="SUPFAM" id="SSF56672">
    <property type="entry name" value="DNA/RNA polymerases"/>
    <property type="match status" value="1"/>
</dbReference>
<dbReference type="Proteomes" id="UP001152795">
    <property type="component" value="Unassembled WGS sequence"/>
</dbReference>